<reference evidence="1 2" key="1">
    <citation type="submission" date="2017-10" db="EMBL/GenBank/DDBJ databases">
        <title>Antibacterial composition for extension of chilled fish shelf life and decreasing of risk of food-borne infections, bacteriophage strains for its preparation.</title>
        <authorList>
            <person name="Zulkarneev E.R."/>
            <person name="Aleshkin A.V."/>
            <person name="Rubalsky O.V."/>
            <person name="Kiseleva I.A."/>
            <person name="Rubalskii E.O."/>
            <person name="Lebedev S.N."/>
        </authorList>
    </citation>
    <scope>NUCLEOTIDE SEQUENCE [LARGE SCALE GENOMIC DNA]</scope>
</reference>
<accession>A0A2H4YEN2</accession>
<gene>
    <name evidence="1" type="ORF">Ah1_00096</name>
</gene>
<evidence type="ECO:0000313" key="2">
    <source>
        <dbReference type="Proteomes" id="UP000240934"/>
    </source>
</evidence>
<keyword evidence="2" id="KW-1185">Reference proteome</keyword>
<protein>
    <submittedName>
        <fullName evidence="1">Uncharacterized protein</fullName>
    </submittedName>
</protein>
<proteinExistence type="predicted"/>
<evidence type="ECO:0000313" key="1">
    <source>
        <dbReference type="EMBL" id="AUE22637.1"/>
    </source>
</evidence>
<name>A0A2H4YEN2_9CAUD</name>
<dbReference type="EMBL" id="MG250483">
    <property type="protein sequence ID" value="AUE22637.1"/>
    <property type="molecule type" value="Genomic_DNA"/>
</dbReference>
<dbReference type="Proteomes" id="UP000240934">
    <property type="component" value="Segment"/>
</dbReference>
<organism evidence="1 2">
    <name type="scientific">Aeromonas phage Ah1</name>
    <dbReference type="NCBI Taxonomy" id="2053701"/>
    <lineage>
        <taxon>Viruses</taxon>
        <taxon>Duplodnaviria</taxon>
        <taxon>Heunggongvirae</taxon>
        <taxon>Uroviricota</taxon>
        <taxon>Caudoviricetes</taxon>
        <taxon>Pantevenvirales</taxon>
        <taxon>Straboviridae</taxon>
        <taxon>Cinqassovirus</taxon>
        <taxon>Cinqassovirus ah1</taxon>
    </lineage>
</organism>
<sequence length="50" mass="5953">MTIRLAKEKFDKIIDILVKADKLDLYSNLCIEKDMVVQLSQEEFKTFKFI</sequence>